<dbReference type="EMBL" id="CM001436">
    <property type="protein sequence ID" value="EHQ34413.1"/>
    <property type="molecule type" value="Genomic_DNA"/>
</dbReference>
<gene>
    <name evidence="2" type="ORF">Metlim_0260</name>
    <name evidence="3" type="ORF">Metlim_0266</name>
</gene>
<organism evidence="3 4">
    <name type="scientific">Methanoplanus limicola DSM 2279</name>
    <dbReference type="NCBI Taxonomy" id="937775"/>
    <lineage>
        <taxon>Archaea</taxon>
        <taxon>Methanobacteriati</taxon>
        <taxon>Methanobacteriota</taxon>
        <taxon>Stenosarchaea group</taxon>
        <taxon>Methanomicrobia</taxon>
        <taxon>Methanomicrobiales</taxon>
        <taxon>Methanomicrobiaceae</taxon>
        <taxon>Methanoplanus</taxon>
    </lineage>
</organism>
<proteinExistence type="predicted"/>
<dbReference type="InParanoid" id="H1Z0E6"/>
<keyword evidence="4" id="KW-1185">Reference proteome</keyword>
<sequence length="55" mass="5983">MVLSDIITAGLQLFLGSASIIAMLSNSLLIGLGFMYAFVLFNVYISKKSQVIQNK</sequence>
<reference evidence="3 4" key="1">
    <citation type="submission" date="2011-10" db="EMBL/GenBank/DDBJ databases">
        <title>The Improved High-Quality Draft genome of Methanoplanus limicola DSM 2279.</title>
        <authorList>
            <consortium name="US DOE Joint Genome Institute (JGI-PGF)"/>
            <person name="Lucas S."/>
            <person name="Copeland A."/>
            <person name="Lapidus A."/>
            <person name="Glavina del Rio T."/>
            <person name="Dalin E."/>
            <person name="Tice H."/>
            <person name="Bruce D."/>
            <person name="Goodwin L."/>
            <person name="Pitluck S."/>
            <person name="Peters L."/>
            <person name="Mikhailova N."/>
            <person name="Lu M."/>
            <person name="Kyrpides N."/>
            <person name="Mavromatis K."/>
            <person name="Ivanova N."/>
            <person name="Markowitz V."/>
            <person name="Cheng J.-F."/>
            <person name="Hugenholtz P."/>
            <person name="Woyke T."/>
            <person name="Wu D."/>
            <person name="Wirth R."/>
            <person name="Brambilla E.-M."/>
            <person name="Klenk H.-P."/>
            <person name="Eisen J.A."/>
        </authorList>
    </citation>
    <scope>NUCLEOTIDE SEQUENCE [LARGE SCALE GENOMIC DNA]</scope>
    <source>
        <strain evidence="3 4">DSM 2279</strain>
    </source>
</reference>
<accession>H1Z0E6</accession>
<dbReference type="HOGENOM" id="CLU_3020995_0_0_2"/>
<evidence type="ECO:0000313" key="3">
    <source>
        <dbReference type="EMBL" id="EHQ34413.1"/>
    </source>
</evidence>
<name>H1Z0E6_9EURY</name>
<feature type="transmembrane region" description="Helical" evidence="1">
    <location>
        <begin position="20"/>
        <end position="45"/>
    </location>
</feature>
<protein>
    <submittedName>
        <fullName evidence="3">Uncharacterized protein</fullName>
    </submittedName>
</protein>
<evidence type="ECO:0000256" key="1">
    <source>
        <dbReference type="SAM" id="Phobius"/>
    </source>
</evidence>
<evidence type="ECO:0000313" key="2">
    <source>
        <dbReference type="EMBL" id="EHQ34407.1"/>
    </source>
</evidence>
<dbReference type="AlphaFoldDB" id="H1Z0E6"/>
<evidence type="ECO:0000313" key="4">
    <source>
        <dbReference type="Proteomes" id="UP000005741"/>
    </source>
</evidence>
<dbReference type="STRING" id="937775.Metlim_0260"/>
<keyword evidence="1" id="KW-0472">Membrane</keyword>
<dbReference type="Proteomes" id="UP000005741">
    <property type="component" value="Chromosome"/>
</dbReference>
<dbReference type="EMBL" id="CM001436">
    <property type="protein sequence ID" value="EHQ34407.1"/>
    <property type="molecule type" value="Genomic_DNA"/>
</dbReference>
<keyword evidence="1" id="KW-0812">Transmembrane</keyword>
<keyword evidence="1" id="KW-1133">Transmembrane helix</keyword>